<keyword evidence="2" id="KW-1185">Reference proteome</keyword>
<dbReference type="EMBL" id="VSRR010153749">
    <property type="protein sequence ID" value="MPD06933.1"/>
    <property type="molecule type" value="Genomic_DNA"/>
</dbReference>
<name>A0A5B7KE39_PORTR</name>
<gene>
    <name evidence="1" type="ORF">E2C01_102770</name>
</gene>
<organism evidence="1 2">
    <name type="scientific">Portunus trituberculatus</name>
    <name type="common">Swimming crab</name>
    <name type="synonym">Neptunus trituberculatus</name>
    <dbReference type="NCBI Taxonomy" id="210409"/>
    <lineage>
        <taxon>Eukaryota</taxon>
        <taxon>Metazoa</taxon>
        <taxon>Ecdysozoa</taxon>
        <taxon>Arthropoda</taxon>
        <taxon>Crustacea</taxon>
        <taxon>Multicrustacea</taxon>
        <taxon>Malacostraca</taxon>
        <taxon>Eumalacostraca</taxon>
        <taxon>Eucarida</taxon>
        <taxon>Decapoda</taxon>
        <taxon>Pleocyemata</taxon>
        <taxon>Brachyura</taxon>
        <taxon>Eubrachyura</taxon>
        <taxon>Portunoidea</taxon>
        <taxon>Portunidae</taxon>
        <taxon>Portuninae</taxon>
        <taxon>Portunus</taxon>
    </lineage>
</organism>
<protein>
    <submittedName>
        <fullName evidence="1">Uncharacterized protein</fullName>
    </submittedName>
</protein>
<proteinExistence type="predicted"/>
<reference evidence="1 2" key="1">
    <citation type="submission" date="2019-05" db="EMBL/GenBank/DDBJ databases">
        <title>Another draft genome of Portunus trituberculatus and its Hox gene families provides insights of decapod evolution.</title>
        <authorList>
            <person name="Jeong J.-H."/>
            <person name="Song I."/>
            <person name="Kim S."/>
            <person name="Choi T."/>
            <person name="Kim D."/>
            <person name="Ryu S."/>
            <person name="Kim W."/>
        </authorList>
    </citation>
    <scope>NUCLEOTIDE SEQUENCE [LARGE SCALE GENOMIC DNA]</scope>
    <source>
        <tissue evidence="1">Muscle</tissue>
    </source>
</reference>
<comment type="caution">
    <text evidence="1">The sequence shown here is derived from an EMBL/GenBank/DDBJ whole genome shotgun (WGS) entry which is preliminary data.</text>
</comment>
<dbReference type="AlphaFoldDB" id="A0A5B7KE39"/>
<dbReference type="Proteomes" id="UP000324222">
    <property type="component" value="Unassembled WGS sequence"/>
</dbReference>
<evidence type="ECO:0000313" key="1">
    <source>
        <dbReference type="EMBL" id="MPD06933.1"/>
    </source>
</evidence>
<evidence type="ECO:0000313" key="2">
    <source>
        <dbReference type="Proteomes" id="UP000324222"/>
    </source>
</evidence>
<accession>A0A5B7KE39</accession>
<sequence length="17" mass="1805">MATLLVWGVNHCCLASS</sequence>